<dbReference type="OrthoDB" id="10003767at2759"/>
<sequence>MAQQQHIERSPSSPSSPCSEDENAELFSAVLSTLDKEQLPLLANAILRLQPLHRTTNAKPSVGEPLYGSYHILFPLTFDIGLRWIAKIPINGTASKWDELSASALISEANTMRLLKRETTIPLPDVLDFSSTTQKTLQCPYIIMTFVSGISLYKVWFGHRLKSAYPDTTHLRRIRALESIASAMVQLDRFSFRTGGRLVFGNDGNPSHIGSMRRVDHKAMLDRWFVHKDPDDEPIYIECAASSDPKAYYTFMLDIHPEQNKVPRGLAMILRQLISWISEPSRMDPFVLAHPDFDIQNFIVSEEGELRGIIDWDGFAAVPRTLGNERYPGWLTRDWDPAMYGYKESMEHGVEPDGVWEDSPESLAYYRGIYDDIMARHRMERGRGSEANLCRMSLITENLAIAVDDPRCRSAILRKMVQEIWAVAERGRGGQLDFTDLADMFAENNIDVVVMESLQRAFNTLLSKKGL</sequence>
<evidence type="ECO:0000313" key="3">
    <source>
        <dbReference type="EMBL" id="KAJ5121530.1"/>
    </source>
</evidence>
<dbReference type="InterPro" id="IPR002575">
    <property type="entry name" value="Aminoglycoside_PTrfase"/>
</dbReference>
<dbReference type="PANTHER" id="PTHR21310">
    <property type="entry name" value="AMINOGLYCOSIDE PHOSPHOTRANSFERASE-RELATED-RELATED"/>
    <property type="match status" value="1"/>
</dbReference>
<evidence type="ECO:0000313" key="4">
    <source>
        <dbReference type="Proteomes" id="UP001149079"/>
    </source>
</evidence>
<accession>A0A9W9GJE2</accession>
<dbReference type="Proteomes" id="UP001149079">
    <property type="component" value="Unassembled WGS sequence"/>
</dbReference>
<protein>
    <recommendedName>
        <fullName evidence="2">Aminoglycoside phosphotransferase domain-containing protein</fullName>
    </recommendedName>
</protein>
<proteinExistence type="predicted"/>
<dbReference type="InterPro" id="IPR011009">
    <property type="entry name" value="Kinase-like_dom_sf"/>
</dbReference>
<evidence type="ECO:0000256" key="1">
    <source>
        <dbReference type="SAM" id="MobiDB-lite"/>
    </source>
</evidence>
<dbReference type="Gene3D" id="3.90.1200.10">
    <property type="match status" value="1"/>
</dbReference>
<keyword evidence="4" id="KW-1185">Reference proteome</keyword>
<feature type="domain" description="Aminoglycoside phosphotransferase" evidence="2">
    <location>
        <begin position="102"/>
        <end position="313"/>
    </location>
</feature>
<organism evidence="3 4">
    <name type="scientific">Penicillium bovifimosum</name>
    <dbReference type="NCBI Taxonomy" id="126998"/>
    <lineage>
        <taxon>Eukaryota</taxon>
        <taxon>Fungi</taxon>
        <taxon>Dikarya</taxon>
        <taxon>Ascomycota</taxon>
        <taxon>Pezizomycotina</taxon>
        <taxon>Eurotiomycetes</taxon>
        <taxon>Eurotiomycetidae</taxon>
        <taxon>Eurotiales</taxon>
        <taxon>Aspergillaceae</taxon>
        <taxon>Penicillium</taxon>
    </lineage>
</organism>
<reference evidence="3" key="1">
    <citation type="submission" date="2022-11" db="EMBL/GenBank/DDBJ databases">
        <authorList>
            <person name="Petersen C."/>
        </authorList>
    </citation>
    <scope>NUCLEOTIDE SEQUENCE</scope>
    <source>
        <strain evidence="3">IBT 22155</strain>
    </source>
</reference>
<dbReference type="GeneID" id="81409405"/>
<dbReference type="RefSeq" id="XP_056518034.1">
    <property type="nucleotide sequence ID" value="XM_056670235.1"/>
</dbReference>
<dbReference type="InterPro" id="IPR051678">
    <property type="entry name" value="AGP_Transferase"/>
</dbReference>
<comment type="caution">
    <text evidence="3">The sequence shown here is derived from an EMBL/GenBank/DDBJ whole genome shotgun (WGS) entry which is preliminary data.</text>
</comment>
<gene>
    <name evidence="3" type="ORF">N7515_009491</name>
</gene>
<evidence type="ECO:0000259" key="2">
    <source>
        <dbReference type="Pfam" id="PF01636"/>
    </source>
</evidence>
<feature type="region of interest" description="Disordered" evidence="1">
    <location>
        <begin position="1"/>
        <end position="21"/>
    </location>
</feature>
<dbReference type="Pfam" id="PF01636">
    <property type="entry name" value="APH"/>
    <property type="match status" value="1"/>
</dbReference>
<dbReference type="PANTHER" id="PTHR21310:SF51">
    <property type="entry name" value="AMINOGLYCOSIDE PHOSPHOTRANSFERASE DOMAIN-CONTAINING PROTEIN"/>
    <property type="match status" value="1"/>
</dbReference>
<dbReference type="AlphaFoldDB" id="A0A9W9GJE2"/>
<dbReference type="SUPFAM" id="SSF56112">
    <property type="entry name" value="Protein kinase-like (PK-like)"/>
    <property type="match status" value="1"/>
</dbReference>
<name>A0A9W9GJE2_9EURO</name>
<reference evidence="3" key="2">
    <citation type="journal article" date="2023" name="IMA Fungus">
        <title>Comparative genomic study of the Penicillium genus elucidates a diverse pangenome and 15 lateral gene transfer events.</title>
        <authorList>
            <person name="Petersen C."/>
            <person name="Sorensen T."/>
            <person name="Nielsen M.R."/>
            <person name="Sondergaard T.E."/>
            <person name="Sorensen J.L."/>
            <person name="Fitzpatrick D.A."/>
            <person name="Frisvad J.C."/>
            <person name="Nielsen K.L."/>
        </authorList>
    </citation>
    <scope>NUCLEOTIDE SEQUENCE</scope>
    <source>
        <strain evidence="3">IBT 22155</strain>
    </source>
</reference>
<dbReference type="EMBL" id="JAPQKL010000007">
    <property type="protein sequence ID" value="KAJ5121530.1"/>
    <property type="molecule type" value="Genomic_DNA"/>
</dbReference>